<proteinExistence type="predicted"/>
<sequence length="65" mass="7579">MRRTWNAERKFFRPEDETALGHSQPSLTEVRRIIERNDPHDDNTWSGPAHGRSRDTPDGRAPRPT</sequence>
<name>A0ABT1HPN3_STRSD</name>
<evidence type="ECO:0000256" key="1">
    <source>
        <dbReference type="SAM" id="MobiDB-lite"/>
    </source>
</evidence>
<feature type="region of interest" description="Disordered" evidence="1">
    <location>
        <begin position="34"/>
        <end position="65"/>
    </location>
</feature>
<evidence type="ECO:0000313" key="2">
    <source>
        <dbReference type="EMBL" id="MCP2257476.1"/>
    </source>
</evidence>
<dbReference type="Proteomes" id="UP001205311">
    <property type="component" value="Unassembled WGS sequence"/>
</dbReference>
<reference evidence="2 3" key="1">
    <citation type="submission" date="2022-06" db="EMBL/GenBank/DDBJ databases">
        <title>Genomic Encyclopedia of Archaeal and Bacterial Type Strains, Phase II (KMG-II): from individual species to whole genera.</title>
        <authorList>
            <person name="Goeker M."/>
        </authorList>
    </citation>
    <scope>NUCLEOTIDE SEQUENCE [LARGE SCALE GENOMIC DNA]</scope>
    <source>
        <strain evidence="2 3">DSM 40477</strain>
    </source>
</reference>
<evidence type="ECO:0000313" key="3">
    <source>
        <dbReference type="Proteomes" id="UP001205311"/>
    </source>
</evidence>
<organism evidence="2 3">
    <name type="scientific">Streptoalloteichus tenebrarius (strain ATCC 17920 / DSM 40477 / JCM 4838 / CBS 697.72 / NBRC 16177 / NCIMB 11028 / NRRL B-12390 / A12253. 1 / ISP 5477)</name>
    <name type="common">Streptomyces tenebrarius</name>
    <dbReference type="NCBI Taxonomy" id="1933"/>
    <lineage>
        <taxon>Bacteria</taxon>
        <taxon>Bacillati</taxon>
        <taxon>Actinomycetota</taxon>
        <taxon>Actinomycetes</taxon>
        <taxon>Pseudonocardiales</taxon>
        <taxon>Pseudonocardiaceae</taxon>
        <taxon>Streptoalloteichus</taxon>
    </lineage>
</organism>
<dbReference type="EMBL" id="JAMTCP010000004">
    <property type="protein sequence ID" value="MCP2257476.1"/>
    <property type="molecule type" value="Genomic_DNA"/>
</dbReference>
<accession>A0ABT1HPN3</accession>
<protein>
    <submittedName>
        <fullName evidence="2">Uncharacterized protein</fullName>
    </submittedName>
</protein>
<feature type="compositionally biased region" description="Basic and acidic residues" evidence="1">
    <location>
        <begin position="34"/>
        <end position="43"/>
    </location>
</feature>
<comment type="caution">
    <text evidence="2">The sequence shown here is derived from an EMBL/GenBank/DDBJ whole genome shotgun (WGS) entry which is preliminary data.</text>
</comment>
<keyword evidence="3" id="KW-1185">Reference proteome</keyword>
<gene>
    <name evidence="2" type="ORF">LX15_001161</name>
</gene>
<feature type="compositionally biased region" description="Basic and acidic residues" evidence="1">
    <location>
        <begin position="52"/>
        <end position="65"/>
    </location>
</feature>